<keyword evidence="2" id="KW-1185">Reference proteome</keyword>
<evidence type="ECO:0000313" key="1">
    <source>
        <dbReference type="EMBL" id="KAI6091778.1"/>
    </source>
</evidence>
<gene>
    <name evidence="1" type="ORF">F4821DRAFT_172908</name>
</gene>
<evidence type="ECO:0000313" key="2">
    <source>
        <dbReference type="Proteomes" id="UP001497680"/>
    </source>
</evidence>
<name>A0ACC0DGR2_9PEZI</name>
<dbReference type="Proteomes" id="UP001497680">
    <property type="component" value="Unassembled WGS sequence"/>
</dbReference>
<proteinExistence type="predicted"/>
<accession>A0ACC0DGR2</accession>
<protein>
    <submittedName>
        <fullName evidence="1">Uncharacterized protein</fullName>
    </submittedName>
</protein>
<comment type="caution">
    <text evidence="1">The sequence shown here is derived from an EMBL/GenBank/DDBJ whole genome shotgun (WGS) entry which is preliminary data.</text>
</comment>
<sequence>MQPAIQQKQTPTHRRPGGRNRNNPHQKTYASENDVPRYKPDSFVNPSTPQKSVSGDQSQRANSTGQKQRNRNNNSSKKPRHKNGALSPGLNKLNQQLQSKEASAPIFAGSTFHASPAPSALPIPSFLSKSESPAPKATSSPDQGLSSPSTESDEASPPSPTCVPRTDESPLEFFFRADRAEKAQTRRASSANSTKGDAIPIGPFSPPRGSPMERNTPPKSAESRTARRPQYQKRSTVTGIPPNELDGNPGQPVGPAFSTPFQERIRAVRPNQNSAHGTPTMVRNQDLNSRLDSPDALKRYLFTGRLGSDDEQPTPSRQSSQEQTQSAHQRARQQHRMPRGMFPASVLTANAQSSPSTVPPAHAQLTPYRSEQLLAMEDGLKRMLKLDSSSQSLPLR</sequence>
<organism evidence="1 2">
    <name type="scientific">Hypoxylon rubiginosum</name>
    <dbReference type="NCBI Taxonomy" id="110542"/>
    <lineage>
        <taxon>Eukaryota</taxon>
        <taxon>Fungi</taxon>
        <taxon>Dikarya</taxon>
        <taxon>Ascomycota</taxon>
        <taxon>Pezizomycotina</taxon>
        <taxon>Sordariomycetes</taxon>
        <taxon>Xylariomycetidae</taxon>
        <taxon>Xylariales</taxon>
        <taxon>Hypoxylaceae</taxon>
        <taxon>Hypoxylon</taxon>
    </lineage>
</organism>
<reference evidence="1 2" key="1">
    <citation type="journal article" date="2022" name="New Phytol.">
        <title>Ecological generalism drives hyperdiversity of secondary metabolite gene clusters in xylarialean endophytes.</title>
        <authorList>
            <person name="Franco M.E.E."/>
            <person name="Wisecaver J.H."/>
            <person name="Arnold A.E."/>
            <person name="Ju Y.M."/>
            <person name="Slot J.C."/>
            <person name="Ahrendt S."/>
            <person name="Moore L.P."/>
            <person name="Eastman K.E."/>
            <person name="Scott K."/>
            <person name="Konkel Z."/>
            <person name="Mondo S.J."/>
            <person name="Kuo A."/>
            <person name="Hayes R.D."/>
            <person name="Haridas S."/>
            <person name="Andreopoulos B."/>
            <person name="Riley R."/>
            <person name="LaButti K."/>
            <person name="Pangilinan J."/>
            <person name="Lipzen A."/>
            <person name="Amirebrahimi M."/>
            <person name="Yan J."/>
            <person name="Adam C."/>
            <person name="Keymanesh K."/>
            <person name="Ng V."/>
            <person name="Louie K."/>
            <person name="Northen T."/>
            <person name="Drula E."/>
            <person name="Henrissat B."/>
            <person name="Hsieh H.M."/>
            <person name="Youens-Clark K."/>
            <person name="Lutzoni F."/>
            <person name="Miadlikowska J."/>
            <person name="Eastwood D.C."/>
            <person name="Hamelin R.C."/>
            <person name="Grigoriev I.V."/>
            <person name="U'Ren J.M."/>
        </authorList>
    </citation>
    <scope>NUCLEOTIDE SEQUENCE [LARGE SCALE GENOMIC DNA]</scope>
    <source>
        <strain evidence="1 2">ER1909</strain>
    </source>
</reference>
<dbReference type="EMBL" id="MU394285">
    <property type="protein sequence ID" value="KAI6091778.1"/>
    <property type="molecule type" value="Genomic_DNA"/>
</dbReference>